<gene>
    <name evidence="1" type="ORF">ALEPTO_LOCUS11760</name>
</gene>
<dbReference type="Proteomes" id="UP000789508">
    <property type="component" value="Unassembled WGS sequence"/>
</dbReference>
<keyword evidence="2" id="KW-1185">Reference proteome</keyword>
<dbReference type="AlphaFoldDB" id="A0A9N9HU47"/>
<organism evidence="1 2">
    <name type="scientific">Ambispora leptoticha</name>
    <dbReference type="NCBI Taxonomy" id="144679"/>
    <lineage>
        <taxon>Eukaryota</taxon>
        <taxon>Fungi</taxon>
        <taxon>Fungi incertae sedis</taxon>
        <taxon>Mucoromycota</taxon>
        <taxon>Glomeromycotina</taxon>
        <taxon>Glomeromycetes</taxon>
        <taxon>Archaeosporales</taxon>
        <taxon>Ambisporaceae</taxon>
        <taxon>Ambispora</taxon>
    </lineage>
</organism>
<protein>
    <submittedName>
        <fullName evidence="1">955_t:CDS:1</fullName>
    </submittedName>
</protein>
<evidence type="ECO:0000313" key="2">
    <source>
        <dbReference type="Proteomes" id="UP000789508"/>
    </source>
</evidence>
<name>A0A9N9HU47_9GLOM</name>
<feature type="non-terminal residue" evidence="1">
    <location>
        <position position="1"/>
    </location>
</feature>
<reference evidence="1" key="1">
    <citation type="submission" date="2021-06" db="EMBL/GenBank/DDBJ databases">
        <authorList>
            <person name="Kallberg Y."/>
            <person name="Tangrot J."/>
            <person name="Rosling A."/>
        </authorList>
    </citation>
    <scope>NUCLEOTIDE SEQUENCE</scope>
    <source>
        <strain evidence="1">FL130A</strain>
    </source>
</reference>
<proteinExistence type="predicted"/>
<comment type="caution">
    <text evidence="1">The sequence shown here is derived from an EMBL/GenBank/DDBJ whole genome shotgun (WGS) entry which is preliminary data.</text>
</comment>
<accession>A0A9N9HU47</accession>
<dbReference type="EMBL" id="CAJVPS010021098">
    <property type="protein sequence ID" value="CAG8706414.1"/>
    <property type="molecule type" value="Genomic_DNA"/>
</dbReference>
<sequence length="56" mass="6577">TTSTEQDLANSKEDNVRNLIIDLIIKFPDLTIEQELNRYTKINNMQISMEEAFDEM</sequence>
<evidence type="ECO:0000313" key="1">
    <source>
        <dbReference type="EMBL" id="CAG8706414.1"/>
    </source>
</evidence>
<dbReference type="OrthoDB" id="2426062at2759"/>